<dbReference type="InterPro" id="IPR050204">
    <property type="entry name" value="AraC_XylS_family_regulators"/>
</dbReference>
<evidence type="ECO:0000256" key="2">
    <source>
        <dbReference type="ARBA" id="ARBA00023125"/>
    </source>
</evidence>
<dbReference type="InterPro" id="IPR018060">
    <property type="entry name" value="HTH_AraC"/>
</dbReference>
<dbReference type="Pfam" id="PF12833">
    <property type="entry name" value="HTH_18"/>
    <property type="match status" value="1"/>
</dbReference>
<dbReference type="PANTHER" id="PTHR46796:SF14">
    <property type="entry name" value="TRANSCRIPTIONAL REGULATORY PROTEIN"/>
    <property type="match status" value="1"/>
</dbReference>
<reference evidence="5 6" key="1">
    <citation type="submission" date="2020-08" db="EMBL/GenBank/DDBJ databases">
        <title>Genomic Encyclopedia of Type Strains, Phase IV (KMG-V): Genome sequencing to study the core and pangenomes of soil and plant-associated prokaryotes.</title>
        <authorList>
            <person name="Whitman W."/>
        </authorList>
    </citation>
    <scope>NUCLEOTIDE SEQUENCE [LARGE SCALE GENOMIC DNA]</scope>
    <source>
        <strain evidence="5 6">X5P2</strain>
    </source>
</reference>
<keyword evidence="2" id="KW-0238">DNA-binding</keyword>
<dbReference type="PROSITE" id="PS01124">
    <property type="entry name" value="HTH_ARAC_FAMILY_2"/>
    <property type="match status" value="1"/>
</dbReference>
<dbReference type="PROSITE" id="PS00041">
    <property type="entry name" value="HTH_ARAC_FAMILY_1"/>
    <property type="match status" value="1"/>
</dbReference>
<name>A0A9X0U5G1_9BACT</name>
<evidence type="ECO:0000256" key="3">
    <source>
        <dbReference type="ARBA" id="ARBA00023163"/>
    </source>
</evidence>
<evidence type="ECO:0000256" key="1">
    <source>
        <dbReference type="ARBA" id="ARBA00023015"/>
    </source>
</evidence>
<dbReference type="InterPro" id="IPR018062">
    <property type="entry name" value="HTH_AraC-typ_CS"/>
</dbReference>
<dbReference type="SUPFAM" id="SSF46689">
    <property type="entry name" value="Homeodomain-like"/>
    <property type="match status" value="2"/>
</dbReference>
<proteinExistence type="predicted"/>
<dbReference type="Gene3D" id="1.10.10.60">
    <property type="entry name" value="Homeodomain-like"/>
    <property type="match status" value="2"/>
</dbReference>
<dbReference type="SMART" id="SM00342">
    <property type="entry name" value="HTH_ARAC"/>
    <property type="match status" value="1"/>
</dbReference>
<evidence type="ECO:0000313" key="6">
    <source>
        <dbReference type="Proteomes" id="UP000535182"/>
    </source>
</evidence>
<evidence type="ECO:0000313" key="5">
    <source>
        <dbReference type="EMBL" id="MBB5330398.1"/>
    </source>
</evidence>
<gene>
    <name evidence="5" type="ORF">HDF14_004033</name>
</gene>
<feature type="domain" description="HTH araC/xylS-type" evidence="4">
    <location>
        <begin position="219"/>
        <end position="317"/>
    </location>
</feature>
<keyword evidence="3" id="KW-0804">Transcription</keyword>
<dbReference type="AlphaFoldDB" id="A0A9X0U5G1"/>
<organism evidence="5 6">
    <name type="scientific">Tunturiibacter gelidiferens</name>
    <dbReference type="NCBI Taxonomy" id="3069689"/>
    <lineage>
        <taxon>Bacteria</taxon>
        <taxon>Pseudomonadati</taxon>
        <taxon>Acidobacteriota</taxon>
        <taxon>Terriglobia</taxon>
        <taxon>Terriglobales</taxon>
        <taxon>Acidobacteriaceae</taxon>
        <taxon>Tunturiibacter</taxon>
    </lineage>
</organism>
<dbReference type="GO" id="GO:0043565">
    <property type="term" value="F:sequence-specific DNA binding"/>
    <property type="evidence" value="ECO:0007669"/>
    <property type="project" value="InterPro"/>
</dbReference>
<keyword evidence="6" id="KW-1185">Reference proteome</keyword>
<sequence length="320" mass="36436">MENGSGKPIFESRVCGWNKKTMSVISRIPKSIDTSHELIGDREYYMLNRTWNEVSIRYNHCLPTAELSCLDLSCNTFKVVTLLGRAGGRLSPRLDPKKPLPMASQRPGFFFWIPPNVTYWSWAEKVRALRYLEVQFDLQQLERILGDDLDLKRINRPSDPRHDERITTCADLLSNACLAGAEDTLYGDSLVTAFLAATHKELSREATSNESGLVPWQLRLAKSYIEEYFRQDISLAELAKLTRLSQSRFARAFRISTGIPPYSWALRRRIAAAEQLLANTNTPLSEIAIQVGFADQSHLTKAFRRAVGATPATWRRDQKR</sequence>
<keyword evidence="1" id="KW-0805">Transcription regulation</keyword>
<dbReference type="PANTHER" id="PTHR46796">
    <property type="entry name" value="HTH-TYPE TRANSCRIPTIONAL ACTIVATOR RHAS-RELATED"/>
    <property type="match status" value="1"/>
</dbReference>
<comment type="caution">
    <text evidence="5">The sequence shown here is derived from an EMBL/GenBank/DDBJ whole genome shotgun (WGS) entry which is preliminary data.</text>
</comment>
<dbReference type="EMBL" id="JACHEB010000010">
    <property type="protein sequence ID" value="MBB5330398.1"/>
    <property type="molecule type" value="Genomic_DNA"/>
</dbReference>
<dbReference type="RefSeq" id="WP_183979847.1">
    <property type="nucleotide sequence ID" value="NZ_JACHEB010000010.1"/>
</dbReference>
<accession>A0A9X0U5G1</accession>
<dbReference type="GO" id="GO:0003700">
    <property type="term" value="F:DNA-binding transcription factor activity"/>
    <property type="evidence" value="ECO:0007669"/>
    <property type="project" value="InterPro"/>
</dbReference>
<evidence type="ECO:0000259" key="4">
    <source>
        <dbReference type="PROSITE" id="PS01124"/>
    </source>
</evidence>
<dbReference type="InterPro" id="IPR009057">
    <property type="entry name" value="Homeodomain-like_sf"/>
</dbReference>
<protein>
    <submittedName>
        <fullName evidence="5">AraC-like DNA-binding protein</fullName>
    </submittedName>
</protein>
<dbReference type="Proteomes" id="UP000535182">
    <property type="component" value="Unassembled WGS sequence"/>
</dbReference>